<reference evidence="1 2" key="1">
    <citation type="submission" date="2019-08" db="EMBL/GenBank/DDBJ databases">
        <title>In-depth cultivation of the pig gut microbiome towards novel bacterial diversity and tailored functional studies.</title>
        <authorList>
            <person name="Wylensek D."/>
            <person name="Hitch T.C.A."/>
            <person name="Clavel T."/>
        </authorList>
    </citation>
    <scope>NUCLEOTIDE SEQUENCE [LARGE SCALE GENOMIC DNA]</scope>
    <source>
        <strain evidence="1 2">MUC/MUC-530-WT-4D</strain>
    </source>
</reference>
<keyword evidence="2" id="KW-1185">Reference proteome</keyword>
<comment type="caution">
    <text evidence="1">The sequence shown here is derived from an EMBL/GenBank/DDBJ whole genome shotgun (WGS) entry which is preliminary data.</text>
</comment>
<name>A0A6L5YT02_9FIRM</name>
<sequence length="275" mass="29954">METSLRLRYLMEWDRIWQWATLTANGSEAICMEGLNTIHLFDCDITGNMQDLSQNDTTWTIIVYQSMSGDAEVGNSDMQIVGGTLTSENGGLIYTTNTECNILMSDVDITYSDDSEFFLQCTGNTNERGWGKEGANGSQCTFTADEQEMEGDVIWDSISDLDFYMTNGSSLKGAFVDDETYAGDGGDGYCNVYISKDSTWTVTGDSTITNLYNAGTIADEQGKTVTIKGTDGTVYVQGDSSYTVTVDSYGTSVDLSGAAETDSWSAHEVAKPEEL</sequence>
<accession>A0A6L5YT02</accession>
<dbReference type="EMBL" id="VUNI01000021">
    <property type="protein sequence ID" value="MST75564.1"/>
    <property type="molecule type" value="Genomic_DNA"/>
</dbReference>
<gene>
    <name evidence="1" type="ORF">FYJ75_11140</name>
</gene>
<protein>
    <submittedName>
        <fullName evidence="1">Uncharacterized protein</fullName>
    </submittedName>
</protein>
<dbReference type="Gene3D" id="2.160.20.20">
    <property type="match status" value="1"/>
</dbReference>
<dbReference type="AlphaFoldDB" id="A0A6L5YT02"/>
<dbReference type="Proteomes" id="UP000474024">
    <property type="component" value="Unassembled WGS sequence"/>
</dbReference>
<dbReference type="InterPro" id="IPR012332">
    <property type="entry name" value="Autotransporter_pectin_lyase_C"/>
</dbReference>
<evidence type="ECO:0000313" key="1">
    <source>
        <dbReference type="EMBL" id="MST75564.1"/>
    </source>
</evidence>
<proteinExistence type="predicted"/>
<evidence type="ECO:0000313" key="2">
    <source>
        <dbReference type="Proteomes" id="UP000474024"/>
    </source>
</evidence>
<organism evidence="1 2">
    <name type="scientific">Roseburia porci</name>
    <dbReference type="NCBI Taxonomy" id="2605790"/>
    <lineage>
        <taxon>Bacteria</taxon>
        <taxon>Bacillati</taxon>
        <taxon>Bacillota</taxon>
        <taxon>Clostridia</taxon>
        <taxon>Lachnospirales</taxon>
        <taxon>Lachnospiraceae</taxon>
        <taxon>Roseburia</taxon>
    </lineage>
</organism>